<protein>
    <recommendedName>
        <fullName evidence="13">Tat pathway signal sequence</fullName>
    </recommendedName>
</protein>
<comment type="caution">
    <text evidence="11">The sequence shown here is derived from an EMBL/GenBank/DDBJ whole genome shotgun (WGS) entry which is preliminary data.</text>
</comment>
<reference evidence="11" key="1">
    <citation type="journal article" date="2023" name="Mol. Phylogenet. Evol.">
        <title>Genome-scale phylogeny and comparative genomics of the fungal order Sordariales.</title>
        <authorList>
            <person name="Hensen N."/>
            <person name="Bonometti L."/>
            <person name="Westerberg I."/>
            <person name="Brannstrom I.O."/>
            <person name="Guillou S."/>
            <person name="Cros-Aarteil S."/>
            <person name="Calhoun S."/>
            <person name="Haridas S."/>
            <person name="Kuo A."/>
            <person name="Mondo S."/>
            <person name="Pangilinan J."/>
            <person name="Riley R."/>
            <person name="LaButti K."/>
            <person name="Andreopoulos B."/>
            <person name="Lipzen A."/>
            <person name="Chen C."/>
            <person name="Yan M."/>
            <person name="Daum C."/>
            <person name="Ng V."/>
            <person name="Clum A."/>
            <person name="Steindorff A."/>
            <person name="Ohm R.A."/>
            <person name="Martin F."/>
            <person name="Silar P."/>
            <person name="Natvig D.O."/>
            <person name="Lalanne C."/>
            <person name="Gautier V."/>
            <person name="Ament-Velasquez S.L."/>
            <person name="Kruys A."/>
            <person name="Hutchinson M.I."/>
            <person name="Powell A.J."/>
            <person name="Barry K."/>
            <person name="Miller A.N."/>
            <person name="Grigoriev I.V."/>
            <person name="Debuchy R."/>
            <person name="Gladieux P."/>
            <person name="Hiltunen Thoren M."/>
            <person name="Johannesson H."/>
        </authorList>
    </citation>
    <scope>NUCLEOTIDE SEQUENCE</scope>
    <source>
        <strain evidence="11">CBS 532.94</strain>
    </source>
</reference>
<accession>A0AAN7CCH3</accession>
<comment type="similarity">
    <text evidence="8">Belongs to the ustYa family.</text>
</comment>
<dbReference type="EMBL" id="MU860083">
    <property type="protein sequence ID" value="KAK4238782.1"/>
    <property type="molecule type" value="Genomic_DNA"/>
</dbReference>
<evidence type="ECO:0008006" key="13">
    <source>
        <dbReference type="Google" id="ProtNLM"/>
    </source>
</evidence>
<keyword evidence="5" id="KW-0843">Virulence</keyword>
<evidence type="ECO:0000256" key="10">
    <source>
        <dbReference type="SAM" id="Phobius"/>
    </source>
</evidence>
<evidence type="ECO:0000313" key="12">
    <source>
        <dbReference type="Proteomes" id="UP001303760"/>
    </source>
</evidence>
<dbReference type="AlphaFoldDB" id="A0AAN7CCH3"/>
<keyword evidence="3 10" id="KW-0812">Transmembrane</keyword>
<comment type="pathway">
    <text evidence="2">Mycotoxin biosynthesis.</text>
</comment>
<keyword evidence="4 10" id="KW-1133">Transmembrane helix</keyword>
<evidence type="ECO:0000313" key="11">
    <source>
        <dbReference type="EMBL" id="KAK4238782.1"/>
    </source>
</evidence>
<reference evidence="11" key="2">
    <citation type="submission" date="2023-05" db="EMBL/GenBank/DDBJ databases">
        <authorList>
            <consortium name="Lawrence Berkeley National Laboratory"/>
            <person name="Steindorff A."/>
            <person name="Hensen N."/>
            <person name="Bonometti L."/>
            <person name="Westerberg I."/>
            <person name="Brannstrom I.O."/>
            <person name="Guillou S."/>
            <person name="Cros-Aarteil S."/>
            <person name="Calhoun S."/>
            <person name="Haridas S."/>
            <person name="Kuo A."/>
            <person name="Mondo S."/>
            <person name="Pangilinan J."/>
            <person name="Riley R."/>
            <person name="Labutti K."/>
            <person name="Andreopoulos B."/>
            <person name="Lipzen A."/>
            <person name="Chen C."/>
            <person name="Yanf M."/>
            <person name="Daum C."/>
            <person name="Ng V."/>
            <person name="Clum A."/>
            <person name="Ohm R."/>
            <person name="Martin F."/>
            <person name="Silar P."/>
            <person name="Natvig D."/>
            <person name="Lalanne C."/>
            <person name="Gautier V."/>
            <person name="Ament-Velasquez S.L."/>
            <person name="Kruys A."/>
            <person name="Hutchinson M.I."/>
            <person name="Powell A.J."/>
            <person name="Barry K."/>
            <person name="Miller A.N."/>
            <person name="Grigoriev I.V."/>
            <person name="Debuchy R."/>
            <person name="Gladieux P."/>
            <person name="Thoren M.H."/>
            <person name="Johannesson H."/>
        </authorList>
    </citation>
    <scope>NUCLEOTIDE SEQUENCE</scope>
    <source>
        <strain evidence="11">CBS 532.94</strain>
    </source>
</reference>
<name>A0AAN7CCH3_9PEZI</name>
<evidence type="ECO:0000256" key="3">
    <source>
        <dbReference type="ARBA" id="ARBA00022692"/>
    </source>
</evidence>
<evidence type="ECO:0000256" key="1">
    <source>
        <dbReference type="ARBA" id="ARBA00004167"/>
    </source>
</evidence>
<keyword evidence="7" id="KW-0325">Glycoprotein</keyword>
<gene>
    <name evidence="11" type="ORF">C8A03DRAFT_33178</name>
</gene>
<keyword evidence="6 10" id="KW-0472">Membrane</keyword>
<comment type="subcellular location">
    <subcellularLocation>
        <location evidence="1">Membrane</location>
        <topology evidence="1">Single-pass membrane protein</topology>
    </subcellularLocation>
</comment>
<dbReference type="PANTHER" id="PTHR33365">
    <property type="entry name" value="YALI0B05434P"/>
    <property type="match status" value="1"/>
</dbReference>
<dbReference type="PANTHER" id="PTHR33365:SF4">
    <property type="entry name" value="CYCLOCHLOROTINE BIOSYNTHESIS PROTEIN O"/>
    <property type="match status" value="1"/>
</dbReference>
<dbReference type="GO" id="GO:0016020">
    <property type="term" value="C:membrane"/>
    <property type="evidence" value="ECO:0007669"/>
    <property type="project" value="UniProtKB-SubCell"/>
</dbReference>
<evidence type="ECO:0000256" key="2">
    <source>
        <dbReference type="ARBA" id="ARBA00004685"/>
    </source>
</evidence>
<dbReference type="Proteomes" id="UP001303760">
    <property type="component" value="Unassembled WGS sequence"/>
</dbReference>
<organism evidence="11 12">
    <name type="scientific">Achaetomium macrosporum</name>
    <dbReference type="NCBI Taxonomy" id="79813"/>
    <lineage>
        <taxon>Eukaryota</taxon>
        <taxon>Fungi</taxon>
        <taxon>Dikarya</taxon>
        <taxon>Ascomycota</taxon>
        <taxon>Pezizomycotina</taxon>
        <taxon>Sordariomycetes</taxon>
        <taxon>Sordariomycetidae</taxon>
        <taxon>Sordariales</taxon>
        <taxon>Chaetomiaceae</taxon>
        <taxon>Achaetomium</taxon>
    </lineage>
</organism>
<dbReference type="Pfam" id="PF11807">
    <property type="entry name" value="UstYa"/>
    <property type="match status" value="1"/>
</dbReference>
<proteinExistence type="inferred from homology"/>
<evidence type="ECO:0000256" key="7">
    <source>
        <dbReference type="ARBA" id="ARBA00023180"/>
    </source>
</evidence>
<evidence type="ECO:0000256" key="4">
    <source>
        <dbReference type="ARBA" id="ARBA00022989"/>
    </source>
</evidence>
<evidence type="ECO:0000256" key="8">
    <source>
        <dbReference type="ARBA" id="ARBA00035112"/>
    </source>
</evidence>
<keyword evidence="12" id="KW-1185">Reference proteome</keyword>
<sequence>MAFDKFASSQSGEGDLTETLLPDTNNGERSVMISRRRRFGNFTVFLVLQVCCLGIYTAAFFSLMPKAGRVNLVYSPAAGAVKLEKVRFNATLVIESPYNGPPSDEVDAAWTALLDNMNIAVPKSDLDRVGTASIRIPGTDNMYFAGLSVFHELHCLKRLRQYTWKDHYFPDMSAEDERLNRLHTDHCLEILRQAAMCRADISLFTLQWSEKTTQPRADFSQEHECVNFDAIFQWAGRHRVDAGKPGLLVHPIHGPAYPDGTSSKIGATEDMSPTVIES</sequence>
<dbReference type="GO" id="GO:0043386">
    <property type="term" value="P:mycotoxin biosynthetic process"/>
    <property type="evidence" value="ECO:0007669"/>
    <property type="project" value="InterPro"/>
</dbReference>
<evidence type="ECO:0000256" key="5">
    <source>
        <dbReference type="ARBA" id="ARBA00023026"/>
    </source>
</evidence>
<feature type="region of interest" description="Disordered" evidence="9">
    <location>
        <begin position="1"/>
        <end position="23"/>
    </location>
</feature>
<evidence type="ECO:0000256" key="6">
    <source>
        <dbReference type="ARBA" id="ARBA00023136"/>
    </source>
</evidence>
<evidence type="ECO:0000256" key="9">
    <source>
        <dbReference type="SAM" id="MobiDB-lite"/>
    </source>
</evidence>
<feature type="region of interest" description="Disordered" evidence="9">
    <location>
        <begin position="259"/>
        <end position="278"/>
    </location>
</feature>
<feature type="transmembrane region" description="Helical" evidence="10">
    <location>
        <begin position="39"/>
        <end position="64"/>
    </location>
</feature>
<dbReference type="InterPro" id="IPR021765">
    <property type="entry name" value="UstYa-like"/>
</dbReference>